<keyword evidence="8 16" id="KW-0442">Lipid degradation</keyword>
<feature type="coiled-coil region" evidence="17">
    <location>
        <begin position="268"/>
        <end position="295"/>
    </location>
</feature>
<evidence type="ECO:0000313" key="18">
    <source>
        <dbReference type="EMBL" id="MCU4395902.1"/>
    </source>
</evidence>
<dbReference type="InterPro" id="IPR004961">
    <property type="entry name" value="Lipase_chaperone"/>
</dbReference>
<evidence type="ECO:0000256" key="3">
    <source>
        <dbReference type="ARBA" id="ARBA00010358"/>
    </source>
</evidence>
<evidence type="ECO:0000256" key="7">
    <source>
        <dbReference type="ARBA" id="ARBA00022692"/>
    </source>
</evidence>
<dbReference type="GO" id="GO:0016042">
    <property type="term" value="P:lipid catabolic process"/>
    <property type="evidence" value="ECO:0007669"/>
    <property type="project" value="UniProtKB-UniRule"/>
</dbReference>
<dbReference type="GO" id="GO:0006457">
    <property type="term" value="P:protein folding"/>
    <property type="evidence" value="ECO:0007669"/>
    <property type="project" value="UniProtKB-UniRule"/>
</dbReference>
<evidence type="ECO:0000313" key="19">
    <source>
        <dbReference type="Proteomes" id="UP001208534"/>
    </source>
</evidence>
<dbReference type="GO" id="GO:0051082">
    <property type="term" value="F:unfolded protein binding"/>
    <property type="evidence" value="ECO:0007669"/>
    <property type="project" value="UniProtKB-UniRule"/>
</dbReference>
<protein>
    <recommendedName>
        <fullName evidence="4 16">Lipase chaperone</fullName>
    </recommendedName>
    <alternativeName>
        <fullName evidence="16">Lipase activator protein</fullName>
    </alternativeName>
    <alternativeName>
        <fullName evidence="15 16">Lipase foldase</fullName>
    </alternativeName>
    <alternativeName>
        <fullName evidence="13 16">Lipase helper protein</fullName>
    </alternativeName>
    <alternativeName>
        <fullName evidence="14 16">Lipase modulator</fullName>
    </alternativeName>
</protein>
<evidence type="ECO:0000256" key="13">
    <source>
        <dbReference type="ARBA" id="ARBA00030948"/>
    </source>
</evidence>
<evidence type="ECO:0000256" key="1">
    <source>
        <dbReference type="ARBA" id="ARBA00003280"/>
    </source>
</evidence>
<organism evidence="18 19">
    <name type="scientific">Acinetobacter junii</name>
    <dbReference type="NCBI Taxonomy" id="40215"/>
    <lineage>
        <taxon>Bacteria</taxon>
        <taxon>Pseudomonadati</taxon>
        <taxon>Pseudomonadota</taxon>
        <taxon>Gammaproteobacteria</taxon>
        <taxon>Moraxellales</taxon>
        <taxon>Moraxellaceae</taxon>
        <taxon>Acinetobacter</taxon>
    </lineage>
</organism>
<dbReference type="EMBL" id="JAHPRE010000007">
    <property type="protein sequence ID" value="MCU4395902.1"/>
    <property type="molecule type" value="Genomic_DNA"/>
</dbReference>
<evidence type="ECO:0000256" key="10">
    <source>
        <dbReference type="ARBA" id="ARBA00023098"/>
    </source>
</evidence>
<keyword evidence="5 16" id="KW-1003">Cell membrane</keyword>
<keyword evidence="6 16" id="KW-0997">Cell inner membrane</keyword>
<dbReference type="SUPFAM" id="SSF158855">
    <property type="entry name" value="Lipase chaperone-like"/>
    <property type="match status" value="1"/>
</dbReference>
<dbReference type="Pfam" id="PF03280">
    <property type="entry name" value="Lipase_chap"/>
    <property type="match status" value="1"/>
</dbReference>
<name>A0AAW5RAV4_ACIJU</name>
<evidence type="ECO:0000256" key="9">
    <source>
        <dbReference type="ARBA" id="ARBA00022989"/>
    </source>
</evidence>
<dbReference type="GO" id="GO:0005886">
    <property type="term" value="C:plasma membrane"/>
    <property type="evidence" value="ECO:0007669"/>
    <property type="project" value="UniProtKB-SubCell"/>
</dbReference>
<keyword evidence="11 16" id="KW-0472">Membrane</keyword>
<evidence type="ECO:0000256" key="8">
    <source>
        <dbReference type="ARBA" id="ARBA00022963"/>
    </source>
</evidence>
<keyword evidence="10 16" id="KW-0443">Lipid metabolism</keyword>
<dbReference type="RefSeq" id="WP_262578510.1">
    <property type="nucleotide sequence ID" value="NZ_JAHPRE010000007.1"/>
</dbReference>
<dbReference type="Proteomes" id="UP001208534">
    <property type="component" value="Unassembled WGS sequence"/>
</dbReference>
<evidence type="ECO:0000256" key="16">
    <source>
        <dbReference type="HAMAP-Rule" id="MF_00790"/>
    </source>
</evidence>
<keyword evidence="12 16" id="KW-0143">Chaperone</keyword>
<proteinExistence type="inferred from homology"/>
<dbReference type="AlphaFoldDB" id="A0AAW5RAV4"/>
<evidence type="ECO:0000256" key="6">
    <source>
        <dbReference type="ARBA" id="ARBA00022519"/>
    </source>
</evidence>
<evidence type="ECO:0000256" key="2">
    <source>
        <dbReference type="ARBA" id="ARBA00004383"/>
    </source>
</evidence>
<evidence type="ECO:0000256" key="11">
    <source>
        <dbReference type="ARBA" id="ARBA00023136"/>
    </source>
</evidence>
<keyword evidence="9 16" id="KW-1133">Transmembrane helix</keyword>
<evidence type="ECO:0000256" key="17">
    <source>
        <dbReference type="SAM" id="Coils"/>
    </source>
</evidence>
<evidence type="ECO:0000256" key="5">
    <source>
        <dbReference type="ARBA" id="ARBA00022475"/>
    </source>
</evidence>
<accession>A0AAW5RAV4</accession>
<comment type="similarity">
    <text evidence="3 16">Belongs to the lipase chaperone family.</text>
</comment>
<evidence type="ECO:0000256" key="15">
    <source>
        <dbReference type="ARBA" id="ARBA00033028"/>
    </source>
</evidence>
<comment type="subcellular location">
    <subcellularLocation>
        <location evidence="2">Cell inner membrane</location>
        <topology evidence="2">Single-pass membrane protein</topology>
        <orientation evidence="2">Periplasmic side</orientation>
    </subcellularLocation>
</comment>
<reference evidence="18" key="1">
    <citation type="submission" date="2021-06" db="EMBL/GenBank/DDBJ databases">
        <title>Propagation of a rapidly emergent carbapenem-resistant Acinetobacter baumannii lineage by various extra-hospital transmission networks.</title>
        <authorList>
            <person name="Calix J."/>
        </authorList>
    </citation>
    <scope>NUCLEOTIDE SEQUENCE</scope>
    <source>
        <strain evidence="18">WU_MDCI_Aw63</strain>
    </source>
</reference>
<gene>
    <name evidence="16" type="primary">lifO</name>
    <name evidence="18" type="ORF">KTH64_02720</name>
</gene>
<evidence type="ECO:0000256" key="12">
    <source>
        <dbReference type="ARBA" id="ARBA00023186"/>
    </source>
</evidence>
<dbReference type="HAMAP" id="MF_00790">
    <property type="entry name" value="Lipase_chap"/>
    <property type="match status" value="1"/>
</dbReference>
<evidence type="ECO:0000256" key="4">
    <source>
        <dbReference type="ARBA" id="ARBA00019692"/>
    </source>
</evidence>
<evidence type="ECO:0000256" key="14">
    <source>
        <dbReference type="ARBA" id="ARBA00031542"/>
    </source>
</evidence>
<comment type="caution">
    <text evidence="18">The sequence shown here is derived from an EMBL/GenBank/DDBJ whole genome shotgun (WGS) entry which is preliminary data.</text>
</comment>
<feature type="transmembrane region" description="Helical" evidence="16">
    <location>
        <begin position="7"/>
        <end position="29"/>
    </location>
</feature>
<comment type="function">
    <text evidence="1 16">May be involved in the folding of the extracellular lipase during its passage through the periplasm.</text>
</comment>
<sequence>MNKNGKKIALLCSLLIISVVTLSVLYWLYPQDQQSRFKSTAQSSGTSNSAEHSENLGQAQALDATFNSTSQLDTEINCKLQFNASQKLVVNELTRNCFEYFISQYGERNIDEIRQSFQRYIAKGFQASEQQQILALWSRYVDYRKELSKLQVQQPAQESYQYFQTVFNAMHDLKQRFFSKPEIEGLFGAEDIYQQYTLDRMQILENNALDAGAKAKQLQQRFEQLPQDWQDNLKDLSKLDDLHSLTAQIKARNGSAQELRDMRVNLVGEAATQRLEQLDQQRSDWKQRVQSYLDERKTIMDSNMSTSAKDQAIQQLKQQQFQSPQEQQRLQTFETVHDQGGILPFSN</sequence>
<keyword evidence="17" id="KW-0175">Coiled coil</keyword>
<keyword evidence="7 16" id="KW-0812">Transmembrane</keyword>